<dbReference type="RefSeq" id="WP_155141252.1">
    <property type="nucleotide sequence ID" value="NZ_BMGZ01000002.1"/>
</dbReference>
<comment type="caution">
    <text evidence="2">The sequence shown here is derived from an EMBL/GenBank/DDBJ whole genome shotgun (WGS) entry which is preliminary data.</text>
</comment>
<name>A0A8J3A3A1_9PROT</name>
<keyword evidence="3" id="KW-0378">Hydrolase</keyword>
<dbReference type="InterPro" id="IPR000073">
    <property type="entry name" value="AB_hydrolase_1"/>
</dbReference>
<dbReference type="PANTHER" id="PTHR43433">
    <property type="entry name" value="HYDROLASE, ALPHA/BETA FOLD FAMILY PROTEIN"/>
    <property type="match status" value="1"/>
</dbReference>
<accession>A0A8J3A3A1</accession>
<dbReference type="Proteomes" id="UP000621856">
    <property type="component" value="Unassembled WGS sequence"/>
</dbReference>
<dbReference type="InterPro" id="IPR036388">
    <property type="entry name" value="WH-like_DNA-bd_sf"/>
</dbReference>
<dbReference type="Gene3D" id="3.40.50.1820">
    <property type="entry name" value="alpha/beta hydrolase"/>
    <property type="match status" value="1"/>
</dbReference>
<gene>
    <name evidence="3" type="ORF">FF098_013300</name>
    <name evidence="2" type="ORF">GCM10011355_26720</name>
</gene>
<proteinExistence type="predicted"/>
<evidence type="ECO:0000313" key="5">
    <source>
        <dbReference type="Proteomes" id="UP000818603"/>
    </source>
</evidence>
<dbReference type="AlphaFoldDB" id="A0A8J3A3A1"/>
<dbReference type="SUPFAM" id="SSF53474">
    <property type="entry name" value="alpha/beta-Hydrolases"/>
    <property type="match status" value="1"/>
</dbReference>
<organism evidence="2 4">
    <name type="scientific">Aquisalinus luteolus</name>
    <dbReference type="NCBI Taxonomy" id="1566827"/>
    <lineage>
        <taxon>Bacteria</taxon>
        <taxon>Pseudomonadati</taxon>
        <taxon>Pseudomonadota</taxon>
        <taxon>Alphaproteobacteria</taxon>
        <taxon>Parvularculales</taxon>
        <taxon>Parvularculaceae</taxon>
        <taxon>Aquisalinus</taxon>
    </lineage>
</organism>
<dbReference type="Pfam" id="PF00561">
    <property type="entry name" value="Abhydrolase_1"/>
    <property type="match status" value="1"/>
</dbReference>
<evidence type="ECO:0000313" key="3">
    <source>
        <dbReference type="EMBL" id="NHK28892.1"/>
    </source>
</evidence>
<evidence type="ECO:0000313" key="2">
    <source>
        <dbReference type="EMBL" id="GGH99831.1"/>
    </source>
</evidence>
<dbReference type="EMBL" id="VCJR02000002">
    <property type="protein sequence ID" value="NHK28892.1"/>
    <property type="molecule type" value="Genomic_DNA"/>
</dbReference>
<reference evidence="3 5" key="2">
    <citation type="submission" date="2020-02" db="EMBL/GenBank/DDBJ databases">
        <title>Genome sequence of Parvularcula flava strain NH6-79.</title>
        <authorList>
            <person name="Abdul Karim M.H."/>
            <person name="Lam M.Q."/>
            <person name="Chen S.J."/>
            <person name="Yahya A."/>
            <person name="Shahir S."/>
            <person name="Shamsir M.S."/>
            <person name="Chong C.S."/>
        </authorList>
    </citation>
    <scope>NUCLEOTIDE SEQUENCE [LARGE SCALE GENOMIC DNA]</scope>
    <source>
        <strain evidence="3 5">NH6-79</strain>
    </source>
</reference>
<dbReference type="PRINTS" id="PR00111">
    <property type="entry name" value="ABHYDROLASE"/>
</dbReference>
<dbReference type="Gene3D" id="1.10.10.10">
    <property type="entry name" value="Winged helix-like DNA-binding domain superfamily/Winged helix DNA-binding domain"/>
    <property type="match status" value="1"/>
</dbReference>
<dbReference type="GO" id="GO:0016787">
    <property type="term" value="F:hydrolase activity"/>
    <property type="evidence" value="ECO:0007669"/>
    <property type="project" value="UniProtKB-KW"/>
</dbReference>
<reference evidence="2" key="1">
    <citation type="journal article" date="2014" name="Int. J. Syst. Evol. Microbiol.">
        <title>Complete genome sequence of Corynebacterium casei LMG S-19264T (=DSM 44701T), isolated from a smear-ripened cheese.</title>
        <authorList>
            <consortium name="US DOE Joint Genome Institute (JGI-PGF)"/>
            <person name="Walter F."/>
            <person name="Albersmeier A."/>
            <person name="Kalinowski J."/>
            <person name="Ruckert C."/>
        </authorList>
    </citation>
    <scope>NUCLEOTIDE SEQUENCE</scope>
    <source>
        <strain evidence="2">CGMCC 1.14984</strain>
    </source>
</reference>
<reference evidence="2" key="3">
    <citation type="submission" date="2020-09" db="EMBL/GenBank/DDBJ databases">
        <authorList>
            <person name="Sun Q."/>
            <person name="Zhou Y."/>
        </authorList>
    </citation>
    <scope>NUCLEOTIDE SEQUENCE</scope>
    <source>
        <strain evidence="2">CGMCC 1.14984</strain>
    </source>
</reference>
<evidence type="ECO:0000259" key="1">
    <source>
        <dbReference type="Pfam" id="PF00561"/>
    </source>
</evidence>
<dbReference type="InterPro" id="IPR029058">
    <property type="entry name" value="AB_hydrolase_fold"/>
</dbReference>
<dbReference type="Proteomes" id="UP000818603">
    <property type="component" value="Unassembled WGS sequence"/>
</dbReference>
<dbReference type="PANTHER" id="PTHR43433:SF8">
    <property type="entry name" value="BIFUNCTIONAL LIPASE_ADENYLATE CYCLASE LIPJ"/>
    <property type="match status" value="1"/>
</dbReference>
<sequence>MLKINLLGPVEVFVDGKAMPLPSSRKTRALLGYLALCATPQRRDRLCELFWDVPDDPRGSLRWSLSKLRPALNAGGRIRLVTDRERVRIETDYIDLDLHRLRDLINDEAATPDALAAGWALADQVLMEDCELSNQDYFTAWLTREREDLQRLKASLARRLAQSEDIPREDASRWADSWLDNAPFDKEAAQCVVSSRRMVGQVEEAAALAARIETEFEEAGLKKPVWATAPDRVQPEGGTIADDMDGHRLASRQKVRFVKAQDDVSLAWASIGDEDSPPLVKAANWLTHLELDWEAPIWSPLFRNLAQDHHLIRYDERGCGLSDWEVDEISQDTFVSDLEEVVDSAGLDRFPLLGISQGAAVSIEYAARHPERVTHLILFGGYPAGWRHTATPAEVREREAVMVLTETGWGRSDPTYRNLFSQTFMPDATPEELKWFDEFQRRTTSPENAVRFLHAFADLDVRDKLSSLSVPTLVIHSRGDRRIPVSTGRELAAAIPNAEFVSLESNNHLLIGREPAARTFLSVVREFLRA</sequence>
<keyword evidence="5" id="KW-1185">Reference proteome</keyword>
<dbReference type="InterPro" id="IPR050471">
    <property type="entry name" value="AB_hydrolase"/>
</dbReference>
<feature type="domain" description="AB hydrolase-1" evidence="1">
    <location>
        <begin position="297"/>
        <end position="390"/>
    </location>
</feature>
<evidence type="ECO:0000313" key="4">
    <source>
        <dbReference type="Proteomes" id="UP000621856"/>
    </source>
</evidence>
<protein>
    <submittedName>
        <fullName evidence="3">Alpha/beta fold hydrolase</fullName>
    </submittedName>
</protein>
<dbReference type="EMBL" id="BMGZ01000002">
    <property type="protein sequence ID" value="GGH99831.1"/>
    <property type="molecule type" value="Genomic_DNA"/>
</dbReference>